<accession>A0AAN9E4X3</accession>
<reference evidence="5 6" key="1">
    <citation type="submission" date="2024-01" db="EMBL/GenBank/DDBJ databases">
        <title>The genomes of 5 underutilized Papilionoideae crops provide insights into root nodulation and disease resistanc.</title>
        <authorList>
            <person name="Yuan L."/>
        </authorList>
    </citation>
    <scope>NUCLEOTIDE SEQUENCE [LARGE SCALE GENOMIC DNA]</scope>
    <source>
        <strain evidence="5">ZHUSHIDOU_FW_LH</strain>
        <tissue evidence="5">Leaf</tissue>
    </source>
</reference>
<evidence type="ECO:0000313" key="5">
    <source>
        <dbReference type="EMBL" id="KAK7244958.1"/>
    </source>
</evidence>
<evidence type="ECO:0000259" key="4">
    <source>
        <dbReference type="PROSITE" id="PS50102"/>
    </source>
</evidence>
<dbReference type="GO" id="GO:0003723">
    <property type="term" value="F:RNA binding"/>
    <property type="evidence" value="ECO:0007669"/>
    <property type="project" value="UniProtKB-UniRule"/>
</dbReference>
<evidence type="ECO:0000256" key="3">
    <source>
        <dbReference type="PROSITE-ProRule" id="PRU00176"/>
    </source>
</evidence>
<dbReference type="FunFam" id="3.30.70.330:FF:000217">
    <property type="entry name" value="Polyadenylate-binding protein"/>
    <property type="match status" value="1"/>
</dbReference>
<dbReference type="InterPro" id="IPR035979">
    <property type="entry name" value="RBD_domain_sf"/>
</dbReference>
<dbReference type="Pfam" id="PF00076">
    <property type="entry name" value="RRM_1"/>
    <property type="match status" value="1"/>
</dbReference>
<keyword evidence="6" id="KW-1185">Reference proteome</keyword>
<dbReference type="PANTHER" id="PTHR24012">
    <property type="entry name" value="RNA BINDING PROTEIN"/>
    <property type="match status" value="1"/>
</dbReference>
<dbReference type="PROSITE" id="PS50102">
    <property type="entry name" value="RRM"/>
    <property type="match status" value="1"/>
</dbReference>
<dbReference type="InterPro" id="IPR000504">
    <property type="entry name" value="RRM_dom"/>
</dbReference>
<evidence type="ECO:0000256" key="1">
    <source>
        <dbReference type="ARBA" id="ARBA00022737"/>
    </source>
</evidence>
<organism evidence="5 6">
    <name type="scientific">Crotalaria pallida</name>
    <name type="common">Smooth rattlebox</name>
    <name type="synonym">Crotalaria striata</name>
    <dbReference type="NCBI Taxonomy" id="3830"/>
    <lineage>
        <taxon>Eukaryota</taxon>
        <taxon>Viridiplantae</taxon>
        <taxon>Streptophyta</taxon>
        <taxon>Embryophyta</taxon>
        <taxon>Tracheophyta</taxon>
        <taxon>Spermatophyta</taxon>
        <taxon>Magnoliopsida</taxon>
        <taxon>eudicotyledons</taxon>
        <taxon>Gunneridae</taxon>
        <taxon>Pentapetalae</taxon>
        <taxon>rosids</taxon>
        <taxon>fabids</taxon>
        <taxon>Fabales</taxon>
        <taxon>Fabaceae</taxon>
        <taxon>Papilionoideae</taxon>
        <taxon>50 kb inversion clade</taxon>
        <taxon>genistoids sensu lato</taxon>
        <taxon>core genistoids</taxon>
        <taxon>Crotalarieae</taxon>
        <taxon>Crotalaria</taxon>
    </lineage>
</organism>
<keyword evidence="2 3" id="KW-0694">RNA-binding</keyword>
<dbReference type="SUPFAM" id="SSF54928">
    <property type="entry name" value="RNA-binding domain, RBD"/>
    <property type="match status" value="1"/>
</dbReference>
<protein>
    <recommendedName>
        <fullName evidence="4">RRM domain-containing protein</fullName>
    </recommendedName>
</protein>
<feature type="domain" description="RRM" evidence="4">
    <location>
        <begin position="45"/>
        <end position="122"/>
    </location>
</feature>
<name>A0AAN9E4X3_CROPI</name>
<dbReference type="Proteomes" id="UP001372338">
    <property type="component" value="Unassembled WGS sequence"/>
</dbReference>
<keyword evidence="1" id="KW-0677">Repeat</keyword>
<dbReference type="AlphaFoldDB" id="A0AAN9E4X3"/>
<comment type="caution">
    <text evidence="5">The sequence shown here is derived from an EMBL/GenBank/DDBJ whole genome shotgun (WGS) entry which is preliminary data.</text>
</comment>
<dbReference type="EMBL" id="JAYWIO010000008">
    <property type="protein sequence ID" value="KAK7244958.1"/>
    <property type="molecule type" value="Genomic_DNA"/>
</dbReference>
<sequence length="217" mass="23998">MSASYARVQSYPSNTELFERMGVMGGFEESLDRSTKEAVDKYQGANLYVKNLGDSVGDKKLRELFSDFGTITSYKVMRDPHGISRGSGFVAFSTPEEANRALGEMNGKMVAGKPLFVALAERKEERRAKLQGSTVHRFFFLLRLLQSDLASYFLMDSGGGAKKVLLGDCGKGKKDGRSKRKSKEENNSFLTASYQFCGSAPVSFCSALSENRRGLRF</sequence>
<dbReference type="CDD" id="cd12381">
    <property type="entry name" value="RRM4_I_PABPs"/>
    <property type="match status" value="1"/>
</dbReference>
<gene>
    <name evidence="5" type="ORF">RIF29_39787</name>
</gene>
<evidence type="ECO:0000256" key="2">
    <source>
        <dbReference type="ARBA" id="ARBA00022884"/>
    </source>
</evidence>
<dbReference type="InterPro" id="IPR012677">
    <property type="entry name" value="Nucleotide-bd_a/b_plait_sf"/>
</dbReference>
<proteinExistence type="predicted"/>
<dbReference type="Gene3D" id="3.30.70.330">
    <property type="match status" value="1"/>
</dbReference>
<evidence type="ECO:0000313" key="6">
    <source>
        <dbReference type="Proteomes" id="UP001372338"/>
    </source>
</evidence>
<dbReference type="SMART" id="SM00360">
    <property type="entry name" value="RRM"/>
    <property type="match status" value="1"/>
</dbReference>